<feature type="region of interest" description="Disordered" evidence="2">
    <location>
        <begin position="111"/>
        <end position="134"/>
    </location>
</feature>
<dbReference type="GO" id="GO:0005759">
    <property type="term" value="C:mitochondrial matrix"/>
    <property type="evidence" value="ECO:0007669"/>
    <property type="project" value="TreeGrafter"/>
</dbReference>
<comment type="caution">
    <text evidence="3">The sequence shown here is derived from an EMBL/GenBank/DDBJ whole genome shotgun (WGS) entry which is preliminary data.</text>
</comment>
<keyword evidence="4" id="KW-1185">Reference proteome</keyword>
<organism evidence="3 4">
    <name type="scientific">Lates japonicus</name>
    <name type="common">Japanese lates</name>
    <dbReference type="NCBI Taxonomy" id="270547"/>
    <lineage>
        <taxon>Eukaryota</taxon>
        <taxon>Metazoa</taxon>
        <taxon>Chordata</taxon>
        <taxon>Craniata</taxon>
        <taxon>Vertebrata</taxon>
        <taxon>Euteleostomi</taxon>
        <taxon>Actinopterygii</taxon>
        <taxon>Neopterygii</taxon>
        <taxon>Teleostei</taxon>
        <taxon>Neoteleostei</taxon>
        <taxon>Acanthomorphata</taxon>
        <taxon>Carangaria</taxon>
        <taxon>Carangaria incertae sedis</taxon>
        <taxon>Centropomidae</taxon>
        <taxon>Lates</taxon>
    </lineage>
</organism>
<dbReference type="EMBL" id="BRZM01000013">
    <property type="protein sequence ID" value="GLD52110.1"/>
    <property type="molecule type" value="Genomic_DNA"/>
</dbReference>
<dbReference type="Gene3D" id="1.25.40.10">
    <property type="entry name" value="Tetratricopeptide repeat domain"/>
    <property type="match status" value="3"/>
</dbReference>
<dbReference type="PROSITE" id="PS51375">
    <property type="entry name" value="PPR"/>
    <property type="match status" value="2"/>
</dbReference>
<evidence type="ECO:0000313" key="3">
    <source>
        <dbReference type="EMBL" id="GLD52110.1"/>
    </source>
</evidence>
<dbReference type="PANTHER" id="PTHR24014">
    <property type="entry name" value="2-OXOGLUTARATE AND IRON-DEPENDENT OXYGENASE DOMAIN-CONTAINING PROTEIN 2"/>
    <property type="match status" value="1"/>
</dbReference>
<evidence type="ECO:0000256" key="2">
    <source>
        <dbReference type="SAM" id="MobiDB-lite"/>
    </source>
</evidence>
<gene>
    <name evidence="3" type="ORF">AKAME5_000505500</name>
</gene>
<dbReference type="GO" id="GO:0042780">
    <property type="term" value="P:tRNA 3'-end processing"/>
    <property type="evidence" value="ECO:0007669"/>
    <property type="project" value="TreeGrafter"/>
</dbReference>
<dbReference type="PANTHER" id="PTHR24014:SF6">
    <property type="entry name" value="PENTATRICOPEPTIDE REPEAT-CONTAINING PROTEIN 1, MITOCHONDRIAL"/>
    <property type="match status" value="1"/>
</dbReference>
<dbReference type="Proteomes" id="UP001279410">
    <property type="component" value="Unassembled WGS sequence"/>
</dbReference>
<protein>
    <submittedName>
        <fullName evidence="3">Pentatricopeptide repeat-containing protein 1, mitochondrial-like protein</fullName>
    </submittedName>
</protein>
<dbReference type="AlphaFoldDB" id="A0AAD3R211"/>
<dbReference type="Pfam" id="PF13812">
    <property type="entry name" value="PPR_3"/>
    <property type="match status" value="1"/>
</dbReference>
<dbReference type="NCBIfam" id="TIGR00756">
    <property type="entry name" value="PPR"/>
    <property type="match status" value="1"/>
</dbReference>
<proteinExistence type="predicted"/>
<dbReference type="InterPro" id="IPR002885">
    <property type="entry name" value="PPR_rpt"/>
</dbReference>
<feature type="repeat" description="PPR" evidence="1">
    <location>
        <begin position="177"/>
        <end position="211"/>
    </location>
</feature>
<feature type="compositionally biased region" description="Polar residues" evidence="2">
    <location>
        <begin position="58"/>
        <end position="68"/>
    </location>
</feature>
<evidence type="ECO:0000313" key="4">
    <source>
        <dbReference type="Proteomes" id="UP001279410"/>
    </source>
</evidence>
<evidence type="ECO:0000256" key="1">
    <source>
        <dbReference type="PROSITE-ProRule" id="PRU00708"/>
    </source>
</evidence>
<dbReference type="InterPro" id="IPR011990">
    <property type="entry name" value="TPR-like_helical_dom_sf"/>
</dbReference>
<feature type="repeat" description="PPR" evidence="1">
    <location>
        <begin position="286"/>
        <end position="322"/>
    </location>
</feature>
<name>A0AAD3R211_LATJO</name>
<feature type="region of interest" description="Disordered" evidence="2">
    <location>
        <begin position="32"/>
        <end position="94"/>
    </location>
</feature>
<reference evidence="3" key="1">
    <citation type="submission" date="2022-08" db="EMBL/GenBank/DDBJ databases">
        <title>Genome sequencing of akame (Lates japonicus).</title>
        <authorList>
            <person name="Hashiguchi Y."/>
            <person name="Takahashi H."/>
        </authorList>
    </citation>
    <scope>NUCLEOTIDE SEQUENCE</scope>
    <source>
        <strain evidence="3">Kochi</strain>
    </source>
</reference>
<accession>A0AAD3R211</accession>
<dbReference type="FunFam" id="1.25.40.10:FF:000638">
    <property type="entry name" value="Pentatricopeptide repeat domain 1"/>
    <property type="match status" value="1"/>
</dbReference>
<dbReference type="GO" id="GO:0000049">
    <property type="term" value="F:tRNA binding"/>
    <property type="evidence" value="ECO:0007669"/>
    <property type="project" value="TreeGrafter"/>
</dbReference>
<dbReference type="Pfam" id="PF13041">
    <property type="entry name" value="PPR_2"/>
    <property type="match status" value="1"/>
</dbReference>
<feature type="compositionally biased region" description="Acidic residues" evidence="2">
    <location>
        <begin position="115"/>
        <end position="127"/>
    </location>
</feature>
<sequence length="1215" mass="137362">MLTSVARSCARNGRRLNLSLFLEKSPRGLNLTGVQHLPQHRSPRHLTPTPWQLPTGLTVRSVSLSAASQRDAEPVGAPSAPEDEDNFGSLSTDISSRRSFKKSSPYIQDLRYRENDDDALEEAEESDQVQARKRPGRRNTPYWYFLQCKKLIKDNKLQEALDLFSRDMLEVERLQPQEYNYTVLIGGCGRAGQLKKAFKLYNDMKKRGLDAVDATYTALFNACAESLSKQAGLQQALKLEQELRRKNYPLSTITYHALLKAHAVTNHLQACIHTLREMLQNGHVVTQETFHYLLMGCLKDKDMGFRLALQVWRQMLKSGIRPDSKNYNLLLRTARDCGIGDPALATGVLLRPEWESQKETEHVSNVKSESGCKDVIDIDLLERQLFIEPDSHRDSEESLSRQESTHLIPVRQNKSTSLPVDVVNVTAPNLLDLFEGRRGAVVSLGAVDGAYDRLALIGGAKGFLEKMAANRLSPDLRTLTLLADVTEPGYQSLQMLMRVAKQHHVKLDVAFFNSVIRRAARARDLEAAKGVLSVMRQRNVSVDVQTFGSLALGCERQKDGLQLLKDMEEAGLRPNVHVFSTLIGRAVQRLDYAYLKTLLKSMSDMGVWPNEVIIRQLEFAAQYPPNYNQYKTRNNYLVQIDGFRGYYQQWLRAMPAQGAEDKQAEVQTEPDAAALETEAADGLSQPQRNQKAAARRYYSHIVLPQNALDEDLVVTFSRRAEVLPHARYDCPIHPFTATDCEVGVPVDSNQLICEQCFCYICDKLASACVTWCHSGMCHCNSHKRSEFWNNLRNSTLLGGLKTFNLTLSEMDAHLRHAEMMLQNFRKELSAVFSTFLKGRALKEYGLNLPNQQGIIYDYTPVYECVSSFLNKADKLDSRAAAIMRLGAAEDFMRHFQGSGSFILQSPVATTSEAKMVLLQRVVASLQRQMVMDDFTPEFAQKLQDFYRRFYFPAELKSMRNSLCVRPWDDVLLVSVLKGQNVTGVRKDKGKKDVLIEQISVVLLRTELLQQQHRYRELCRYLRVVQTNDSKLVQKCCSAVFSDSQCWTRLLTLVNTPCGSLTALPAPNPQFLHKAKDVVNSILQHRSNIQIPRFFQEVYPDQALLLLVTGALGLRILSATLSPALPVLSTFKENGWALRWLWDSLSSNAERLNSFVQEATQEMETSTDGDNSLPFLHSIIPILSSSENWDHTYCSPTAVRLYPSQMMAPSQRQLLS</sequence>
<dbReference type="FunFam" id="1.25.40.10:FF:001102">
    <property type="entry name" value="Pentatricopeptide repeat domain 1"/>
    <property type="match status" value="1"/>
</dbReference>